<dbReference type="InterPro" id="IPR036259">
    <property type="entry name" value="MFS_trans_sf"/>
</dbReference>
<keyword evidence="9" id="KW-1185">Reference proteome</keyword>
<evidence type="ECO:0000256" key="1">
    <source>
        <dbReference type="ARBA" id="ARBA00004141"/>
    </source>
</evidence>
<dbReference type="CDD" id="cd17323">
    <property type="entry name" value="MFS_Tpo1_MDR_like"/>
    <property type="match status" value="1"/>
</dbReference>
<gene>
    <name evidence="8" type="ORF">FH972_020979</name>
</gene>
<dbReference type="Pfam" id="PF07690">
    <property type="entry name" value="MFS_1"/>
    <property type="match status" value="2"/>
</dbReference>
<feature type="transmembrane region" description="Helical" evidence="6">
    <location>
        <begin position="154"/>
        <end position="175"/>
    </location>
</feature>
<dbReference type="SUPFAM" id="SSF103473">
    <property type="entry name" value="MFS general substrate transporter"/>
    <property type="match status" value="1"/>
</dbReference>
<feature type="compositionally biased region" description="Low complexity" evidence="5">
    <location>
        <begin position="1"/>
        <end position="24"/>
    </location>
</feature>
<evidence type="ECO:0000256" key="6">
    <source>
        <dbReference type="SAM" id="Phobius"/>
    </source>
</evidence>
<dbReference type="OrthoDB" id="1723315at2759"/>
<evidence type="ECO:0000313" key="9">
    <source>
        <dbReference type="Proteomes" id="UP000327013"/>
    </source>
</evidence>
<evidence type="ECO:0000256" key="4">
    <source>
        <dbReference type="ARBA" id="ARBA00023136"/>
    </source>
</evidence>
<protein>
    <recommendedName>
        <fullName evidence="7">Major facilitator superfamily (MFS) profile domain-containing protein</fullName>
    </recommendedName>
</protein>
<name>A0A5N6KN06_9ROSI</name>
<feature type="transmembrane region" description="Helical" evidence="6">
    <location>
        <begin position="187"/>
        <end position="216"/>
    </location>
</feature>
<feature type="transmembrane region" description="Helical" evidence="6">
    <location>
        <begin position="292"/>
        <end position="312"/>
    </location>
</feature>
<evidence type="ECO:0000259" key="7">
    <source>
        <dbReference type="PROSITE" id="PS50850"/>
    </source>
</evidence>
<evidence type="ECO:0000313" key="8">
    <source>
        <dbReference type="EMBL" id="KAB8336668.1"/>
    </source>
</evidence>
<keyword evidence="3 6" id="KW-1133">Transmembrane helix</keyword>
<evidence type="ECO:0000256" key="2">
    <source>
        <dbReference type="ARBA" id="ARBA00022692"/>
    </source>
</evidence>
<dbReference type="AlphaFoldDB" id="A0A5N6KN06"/>
<dbReference type="PANTHER" id="PTHR23502:SF68">
    <property type="entry name" value="MULTIDRUG TRANSPORTER, PUTATIVE (AFU_ORTHOLOGUE AFUA_3G01120)-RELATED"/>
    <property type="match status" value="1"/>
</dbReference>
<dbReference type="InterPro" id="IPR011701">
    <property type="entry name" value="MFS"/>
</dbReference>
<feature type="domain" description="Major facilitator superfamily (MFS) profile" evidence="7">
    <location>
        <begin position="119"/>
        <end position="483"/>
    </location>
</feature>
<feature type="transmembrane region" description="Helical" evidence="6">
    <location>
        <begin position="405"/>
        <end position="423"/>
    </location>
</feature>
<dbReference type="Gene3D" id="1.20.1250.20">
    <property type="entry name" value="MFS general substrate transporter like domains"/>
    <property type="match status" value="1"/>
</dbReference>
<feature type="transmembrane region" description="Helical" evidence="6">
    <location>
        <begin position="117"/>
        <end position="134"/>
    </location>
</feature>
<sequence length="483" mass="52208">MAQATAPQDPAALSSSAPSVPAQQITTHQRQVELSYLEGHDADIPSNDAVALGVDTKAVLDPKELEAAPSSTPSPVEPSEKTASANDKDVTRDPNVVTWDGPDDPENPMNWTDRKKWLLIAVVSSITFTTPLASSMFAPGVPQLMREFNSDSTLLASFVVSVFLLGFVFGPLFIAPMSELYGRMPAYHIANVVFLAFTLGCAFSTNLAMFCVFRLLMGIAGSAPLTVGGGTIADLMPPEKRGAALSIWALGPLMGEFRSSFWETTACINKALGPVLGPIIGGYLTQCLGWRWVFYLLAIIVGVLTVSSGFLMRETYAPVILSRRCKALRKSTGNPALHTVYDGLLTPSQLFRKAIIRPTKMLTRSPMVFFLSLHVSIAFSYLYLLFTTFTFVFERQYGFTPGESGLTFLGVGVGMLLGLVIMGKLSDKILKAKAAANGGQIKPEYRLPLMPPGSILIPIGLFWSTSSTLLPSMLPRRLPPTQS</sequence>
<dbReference type="GO" id="GO:0022857">
    <property type="term" value="F:transmembrane transporter activity"/>
    <property type="evidence" value="ECO:0007669"/>
    <property type="project" value="InterPro"/>
</dbReference>
<dbReference type="PANTHER" id="PTHR23502">
    <property type="entry name" value="MAJOR FACILITATOR SUPERFAMILY"/>
    <property type="match status" value="1"/>
</dbReference>
<comment type="subcellular location">
    <subcellularLocation>
        <location evidence="1">Membrane</location>
        <topology evidence="1">Multi-pass membrane protein</topology>
    </subcellularLocation>
</comment>
<feature type="region of interest" description="Disordered" evidence="5">
    <location>
        <begin position="61"/>
        <end position="108"/>
    </location>
</feature>
<dbReference type="PROSITE" id="PS50850">
    <property type="entry name" value="MFS"/>
    <property type="match status" value="1"/>
</dbReference>
<reference evidence="8 9" key="1">
    <citation type="submission" date="2019-06" db="EMBL/GenBank/DDBJ databases">
        <title>A chromosomal-level reference genome of Carpinus fangiana (Coryloideae, Betulaceae).</title>
        <authorList>
            <person name="Yang X."/>
            <person name="Wang Z."/>
            <person name="Zhang L."/>
            <person name="Hao G."/>
            <person name="Liu J."/>
            <person name="Yang Y."/>
        </authorList>
    </citation>
    <scope>NUCLEOTIDE SEQUENCE [LARGE SCALE GENOMIC DNA]</scope>
    <source>
        <strain evidence="8">Cfa_2016G</strain>
        <tissue evidence="8">Leaf</tissue>
    </source>
</reference>
<comment type="caution">
    <text evidence="8">The sequence shown here is derived from an EMBL/GenBank/DDBJ whole genome shotgun (WGS) entry which is preliminary data.</text>
</comment>
<dbReference type="GO" id="GO:0016020">
    <property type="term" value="C:membrane"/>
    <property type="evidence" value="ECO:0007669"/>
    <property type="project" value="UniProtKB-SubCell"/>
</dbReference>
<keyword evidence="2 6" id="KW-0812">Transmembrane</keyword>
<keyword evidence="4 6" id="KW-0472">Membrane</keyword>
<evidence type="ECO:0000256" key="3">
    <source>
        <dbReference type="ARBA" id="ARBA00022989"/>
    </source>
</evidence>
<accession>A0A5N6KN06</accession>
<dbReference type="EMBL" id="VIBQ01000009">
    <property type="protein sequence ID" value="KAB8336668.1"/>
    <property type="molecule type" value="Genomic_DNA"/>
</dbReference>
<feature type="region of interest" description="Disordered" evidence="5">
    <location>
        <begin position="1"/>
        <end position="49"/>
    </location>
</feature>
<feature type="transmembrane region" description="Helical" evidence="6">
    <location>
        <begin position="367"/>
        <end position="393"/>
    </location>
</feature>
<organism evidence="8 9">
    <name type="scientific">Carpinus fangiana</name>
    <dbReference type="NCBI Taxonomy" id="176857"/>
    <lineage>
        <taxon>Eukaryota</taxon>
        <taxon>Viridiplantae</taxon>
        <taxon>Streptophyta</taxon>
        <taxon>Embryophyta</taxon>
        <taxon>Tracheophyta</taxon>
        <taxon>Spermatophyta</taxon>
        <taxon>Magnoliopsida</taxon>
        <taxon>eudicotyledons</taxon>
        <taxon>Gunneridae</taxon>
        <taxon>Pentapetalae</taxon>
        <taxon>rosids</taxon>
        <taxon>fabids</taxon>
        <taxon>Fagales</taxon>
        <taxon>Betulaceae</taxon>
        <taxon>Carpinus</taxon>
    </lineage>
</organism>
<dbReference type="Proteomes" id="UP000327013">
    <property type="component" value="Unassembled WGS sequence"/>
</dbReference>
<proteinExistence type="predicted"/>
<evidence type="ECO:0000256" key="5">
    <source>
        <dbReference type="SAM" id="MobiDB-lite"/>
    </source>
</evidence>
<dbReference type="InterPro" id="IPR020846">
    <property type="entry name" value="MFS_dom"/>
</dbReference>